<evidence type="ECO:0000313" key="2">
    <source>
        <dbReference type="Proteomes" id="UP000017831"/>
    </source>
</evidence>
<dbReference type="STRING" id="1121098.HMPREF1534_03762"/>
<evidence type="ECO:0000313" key="1">
    <source>
        <dbReference type="EMBL" id="EOA52336.1"/>
    </source>
</evidence>
<dbReference type="EMBL" id="AQHY01000040">
    <property type="protein sequence ID" value="EOA52336.1"/>
    <property type="molecule type" value="Genomic_DNA"/>
</dbReference>
<proteinExistence type="predicted"/>
<comment type="caution">
    <text evidence="1">The sequence shown here is derived from an EMBL/GenBank/DDBJ whole genome shotgun (WGS) entry which is preliminary data.</text>
</comment>
<dbReference type="HOGENOM" id="CLU_2822133_0_0_10"/>
<reference evidence="1 2" key="1">
    <citation type="submission" date="2013-04" db="EMBL/GenBank/DDBJ databases">
        <title>The Genome Sequence of Bacteroides massiliensis DSM 17679.</title>
        <authorList>
            <consortium name="The Broad Institute Genomics Platform"/>
            <person name="Earl A."/>
            <person name="Ward D."/>
            <person name="Feldgarden M."/>
            <person name="Gevers D."/>
            <person name="Martens E."/>
            <person name="Fenner L."/>
            <person name="Roux V."/>
            <person name="Mallet M.N."/>
            <person name="Raoult D."/>
            <person name="Walker B."/>
            <person name="Young S."/>
            <person name="Zeng Q."/>
            <person name="Gargeya S."/>
            <person name="Fitzgerald M."/>
            <person name="Haas B."/>
            <person name="Abouelleil A."/>
            <person name="Allen A.W."/>
            <person name="Alvarado L."/>
            <person name="Arachchi H.M."/>
            <person name="Berlin A.M."/>
            <person name="Chapman S.B."/>
            <person name="Gainer-Dewar J."/>
            <person name="Goldberg J."/>
            <person name="Griggs A."/>
            <person name="Gujja S."/>
            <person name="Hansen M."/>
            <person name="Howarth C."/>
            <person name="Imamovic A."/>
            <person name="Ireland A."/>
            <person name="Larimer J."/>
            <person name="McCowan C."/>
            <person name="Murphy C."/>
            <person name="Pearson M."/>
            <person name="Poon T.W."/>
            <person name="Priest M."/>
            <person name="Roberts A."/>
            <person name="Saif S."/>
            <person name="Shea T."/>
            <person name="Sisk P."/>
            <person name="Sykes S."/>
            <person name="Wortman J."/>
            <person name="Nusbaum C."/>
            <person name="Birren B."/>
        </authorList>
    </citation>
    <scope>NUCLEOTIDE SEQUENCE [LARGE SCALE GENOMIC DNA]</scope>
    <source>
        <strain evidence="2">B84634 / Timone 84634 / DSM 17679 / JCM 13223</strain>
    </source>
</reference>
<name>U6R9F7_9BACT</name>
<protein>
    <submittedName>
        <fullName evidence="1">Uncharacterized protein</fullName>
    </submittedName>
</protein>
<accession>U6R9F7</accession>
<dbReference type="AlphaFoldDB" id="U6R9F7"/>
<keyword evidence="2" id="KW-1185">Reference proteome</keyword>
<gene>
    <name evidence="1" type="ORF">HMPREF1534_03762</name>
</gene>
<dbReference type="Proteomes" id="UP000017831">
    <property type="component" value="Unassembled WGS sequence"/>
</dbReference>
<organism evidence="1 2">
    <name type="scientific">Phocaeicola massiliensis B84634 = Timone 84634 = DSM 17679 = JCM 13223</name>
    <dbReference type="NCBI Taxonomy" id="1121098"/>
    <lineage>
        <taxon>Bacteria</taxon>
        <taxon>Pseudomonadati</taxon>
        <taxon>Bacteroidota</taxon>
        <taxon>Bacteroidia</taxon>
        <taxon>Bacteroidales</taxon>
        <taxon>Bacteroidaceae</taxon>
        <taxon>Phocaeicola</taxon>
    </lineage>
</organism>
<sequence>MHFFSVYSLFVSIGSLFVFCFPEEASDVGVKSMQSLPNVQVCNTEASIPFDSVICLDDNNRWEVSQ</sequence>